<protein>
    <submittedName>
        <fullName evidence="4">6-phosphogluconolactonase</fullName>
    </submittedName>
</protein>
<name>A0A917J3W1_9BACT</name>
<comment type="caution">
    <text evidence="4">The sequence shown here is derived from an EMBL/GenBank/DDBJ whole genome shotgun (WGS) entry which is preliminary data.</text>
</comment>
<keyword evidence="3" id="KW-0732">Signal</keyword>
<dbReference type="InterPro" id="IPR019405">
    <property type="entry name" value="Lactonase_7-beta_prop"/>
</dbReference>
<dbReference type="GO" id="GO:0017057">
    <property type="term" value="F:6-phosphogluconolactonase activity"/>
    <property type="evidence" value="ECO:0007669"/>
    <property type="project" value="TreeGrafter"/>
</dbReference>
<dbReference type="GO" id="GO:0006006">
    <property type="term" value="P:glucose metabolic process"/>
    <property type="evidence" value="ECO:0007669"/>
    <property type="project" value="UniProtKB-KW"/>
</dbReference>
<dbReference type="Proteomes" id="UP000627292">
    <property type="component" value="Unassembled WGS sequence"/>
</dbReference>
<dbReference type="RefSeq" id="WP_188959093.1">
    <property type="nucleotide sequence ID" value="NZ_BMIB01000008.1"/>
</dbReference>
<keyword evidence="2" id="KW-0119">Carbohydrate metabolism</keyword>
<dbReference type="InterPro" id="IPR011048">
    <property type="entry name" value="Haem_d1_sf"/>
</dbReference>
<gene>
    <name evidence="4" type="ORF">GCM10011379_56790</name>
</gene>
<comment type="similarity">
    <text evidence="1">Belongs to the cycloisomerase 2 family.</text>
</comment>
<dbReference type="GO" id="GO:0005829">
    <property type="term" value="C:cytosol"/>
    <property type="evidence" value="ECO:0007669"/>
    <property type="project" value="TreeGrafter"/>
</dbReference>
<accession>A0A917J3W1</accession>
<proteinExistence type="inferred from homology"/>
<evidence type="ECO:0000256" key="1">
    <source>
        <dbReference type="ARBA" id="ARBA00005564"/>
    </source>
</evidence>
<evidence type="ECO:0000256" key="2">
    <source>
        <dbReference type="ARBA" id="ARBA00022526"/>
    </source>
</evidence>
<reference evidence="4" key="1">
    <citation type="journal article" date="2014" name="Int. J. Syst. Evol. Microbiol.">
        <title>Complete genome sequence of Corynebacterium casei LMG S-19264T (=DSM 44701T), isolated from a smear-ripened cheese.</title>
        <authorList>
            <consortium name="US DOE Joint Genome Institute (JGI-PGF)"/>
            <person name="Walter F."/>
            <person name="Albersmeier A."/>
            <person name="Kalinowski J."/>
            <person name="Ruckert C."/>
        </authorList>
    </citation>
    <scope>NUCLEOTIDE SEQUENCE</scope>
    <source>
        <strain evidence="4">CGMCC 1.15290</strain>
    </source>
</reference>
<keyword evidence="2" id="KW-0313">Glucose metabolism</keyword>
<organism evidence="4 5">
    <name type="scientific">Filimonas zeae</name>
    <dbReference type="NCBI Taxonomy" id="1737353"/>
    <lineage>
        <taxon>Bacteria</taxon>
        <taxon>Pseudomonadati</taxon>
        <taxon>Bacteroidota</taxon>
        <taxon>Chitinophagia</taxon>
        <taxon>Chitinophagales</taxon>
        <taxon>Chitinophagaceae</taxon>
        <taxon>Filimonas</taxon>
    </lineage>
</organism>
<evidence type="ECO:0000313" key="5">
    <source>
        <dbReference type="Proteomes" id="UP000627292"/>
    </source>
</evidence>
<reference evidence="4" key="2">
    <citation type="submission" date="2020-09" db="EMBL/GenBank/DDBJ databases">
        <authorList>
            <person name="Sun Q."/>
            <person name="Zhou Y."/>
        </authorList>
    </citation>
    <scope>NUCLEOTIDE SEQUENCE</scope>
    <source>
        <strain evidence="4">CGMCC 1.15290</strain>
    </source>
</reference>
<dbReference type="AlphaFoldDB" id="A0A917J3W1"/>
<dbReference type="PANTHER" id="PTHR30344">
    <property type="entry name" value="6-PHOSPHOGLUCONOLACTONASE-RELATED"/>
    <property type="match status" value="1"/>
</dbReference>
<feature type="signal peptide" evidence="3">
    <location>
        <begin position="1"/>
        <end position="19"/>
    </location>
</feature>
<evidence type="ECO:0000313" key="4">
    <source>
        <dbReference type="EMBL" id="GGH82626.1"/>
    </source>
</evidence>
<dbReference type="PANTHER" id="PTHR30344:SF1">
    <property type="entry name" value="6-PHOSPHOGLUCONOLACTONASE"/>
    <property type="match status" value="1"/>
</dbReference>
<dbReference type="Pfam" id="PF10282">
    <property type="entry name" value="Lactonase"/>
    <property type="match status" value="1"/>
</dbReference>
<keyword evidence="5" id="KW-1185">Reference proteome</keyword>
<dbReference type="FunFam" id="2.130.10.10:FF:000306">
    <property type="entry name" value="3-carboxymuconate cyclase"/>
    <property type="match status" value="1"/>
</dbReference>
<dbReference type="EMBL" id="BMIB01000008">
    <property type="protein sequence ID" value="GGH82626.1"/>
    <property type="molecule type" value="Genomic_DNA"/>
</dbReference>
<evidence type="ECO:0000256" key="3">
    <source>
        <dbReference type="SAM" id="SignalP"/>
    </source>
</evidence>
<feature type="chain" id="PRO_5037666740" evidence="3">
    <location>
        <begin position="20"/>
        <end position="373"/>
    </location>
</feature>
<dbReference type="SUPFAM" id="SSF51004">
    <property type="entry name" value="C-terminal (heme d1) domain of cytochrome cd1-nitrite reductase"/>
    <property type="match status" value="1"/>
</dbReference>
<sequence length="373" mass="40650">MRKLIVAMAVLCSGTVAMAQNPFQYLLIGTNADGKDGGIHVYRFNPNKGEATFVSKVETGYPTYLAVSKDQKFVYAVNEYPGKDDGDASAFALDKTKGQLTFLNKQTTGGTSPCYIAVDSTGKNVAVANYAGGNLAIFKTGSDGTLQPAAQNLAHEGYGVNVTRQEMPHPHCAVFSPDEKYMYSCDLGNDRVYQYKFDAGSATPVTDAEPAYITLEDGFGPRHITFSNDGKFAYVMTELAGKLLVYEVKDGNLTEIQSLPTAKTGDKSDMGGADIHITPNGKFLYVSTRGKANEITIFKVNTDGRLLEVGRQPVGMHPRNFMIDPTGRFLLVANRDSNNIQIFVINKNYGLLEDTQTTIQINKPVCLKMVPVR</sequence>
<dbReference type="Gene3D" id="2.130.10.10">
    <property type="entry name" value="YVTN repeat-like/Quinoprotein amine dehydrogenase"/>
    <property type="match status" value="1"/>
</dbReference>
<dbReference type="InterPro" id="IPR050282">
    <property type="entry name" value="Cycloisomerase_2"/>
</dbReference>
<dbReference type="InterPro" id="IPR015943">
    <property type="entry name" value="WD40/YVTN_repeat-like_dom_sf"/>
</dbReference>